<dbReference type="PANTHER" id="PTHR33639">
    <property type="entry name" value="THIOL-DISULFIDE OXIDOREDUCTASE DCC"/>
    <property type="match status" value="1"/>
</dbReference>
<dbReference type="Pfam" id="PF04134">
    <property type="entry name" value="DCC1-like"/>
    <property type="match status" value="1"/>
</dbReference>
<dbReference type="EMBL" id="CP001327">
    <property type="protein sequence ID" value="ACO64383.1"/>
    <property type="molecule type" value="Genomic_DNA"/>
</dbReference>
<dbReference type="STRING" id="296587.C1E7S4"/>
<dbReference type="Proteomes" id="UP000002009">
    <property type="component" value="Chromosome 6"/>
</dbReference>
<evidence type="ECO:0000313" key="1">
    <source>
        <dbReference type="EMBL" id="ACO64383.1"/>
    </source>
</evidence>
<proteinExistence type="predicted"/>
<dbReference type="GeneID" id="8244063"/>
<dbReference type="PANTHER" id="PTHR33639:SF2">
    <property type="entry name" value="DUF393 DOMAIN-CONTAINING PROTEIN"/>
    <property type="match status" value="1"/>
</dbReference>
<evidence type="ECO:0008006" key="3">
    <source>
        <dbReference type="Google" id="ProtNLM"/>
    </source>
</evidence>
<dbReference type="FunCoup" id="C1E7S4">
    <property type="interactions" value="122"/>
</dbReference>
<feature type="non-terminal residue" evidence="1">
    <location>
        <position position="142"/>
    </location>
</feature>
<accession>C1E7S4</accession>
<protein>
    <recommendedName>
        <fullName evidence="3">Thiol-disulfide oxidoreductase DCC</fullName>
    </recommendedName>
</protein>
<organism evidence="1 2">
    <name type="scientific">Micromonas commoda (strain RCC299 / NOUM17 / CCMP2709)</name>
    <name type="common">Picoplanktonic green alga</name>
    <dbReference type="NCBI Taxonomy" id="296587"/>
    <lineage>
        <taxon>Eukaryota</taxon>
        <taxon>Viridiplantae</taxon>
        <taxon>Chlorophyta</taxon>
        <taxon>Mamiellophyceae</taxon>
        <taxon>Mamiellales</taxon>
        <taxon>Mamiellaceae</taxon>
        <taxon>Micromonas</taxon>
    </lineage>
</organism>
<feature type="non-terminal residue" evidence="1">
    <location>
        <position position="1"/>
    </location>
</feature>
<keyword evidence="2" id="KW-1185">Reference proteome</keyword>
<dbReference type="AlphaFoldDB" id="C1E7S4"/>
<dbReference type="eggNOG" id="ENOG502RY7G">
    <property type="taxonomic scope" value="Eukaryota"/>
</dbReference>
<evidence type="ECO:0000313" key="2">
    <source>
        <dbReference type="Proteomes" id="UP000002009"/>
    </source>
</evidence>
<dbReference type="OrthoDB" id="410458at2759"/>
<name>C1E7S4_MICCC</name>
<dbReference type="InterPro" id="IPR052927">
    <property type="entry name" value="DCC_oxidoreductase"/>
</dbReference>
<dbReference type="GO" id="GO:0015035">
    <property type="term" value="F:protein-disulfide reductase activity"/>
    <property type="evidence" value="ECO:0007669"/>
    <property type="project" value="InterPro"/>
</dbReference>
<reference evidence="1 2" key="1">
    <citation type="journal article" date="2009" name="Science">
        <title>Green evolution and dynamic adaptations revealed by genomes of the marine picoeukaryotes Micromonas.</title>
        <authorList>
            <person name="Worden A.Z."/>
            <person name="Lee J.H."/>
            <person name="Mock T."/>
            <person name="Rouze P."/>
            <person name="Simmons M.P."/>
            <person name="Aerts A.L."/>
            <person name="Allen A.E."/>
            <person name="Cuvelier M.L."/>
            <person name="Derelle E."/>
            <person name="Everett M.V."/>
            <person name="Foulon E."/>
            <person name="Grimwood J."/>
            <person name="Gundlach H."/>
            <person name="Henrissat B."/>
            <person name="Napoli C."/>
            <person name="McDonald S.M."/>
            <person name="Parker M.S."/>
            <person name="Rombauts S."/>
            <person name="Salamov A."/>
            <person name="Von Dassow P."/>
            <person name="Badger J.H."/>
            <person name="Coutinho P.M."/>
            <person name="Demir E."/>
            <person name="Dubchak I."/>
            <person name="Gentemann C."/>
            <person name="Eikrem W."/>
            <person name="Gready J.E."/>
            <person name="John U."/>
            <person name="Lanier W."/>
            <person name="Lindquist E.A."/>
            <person name="Lucas S."/>
            <person name="Mayer K.F."/>
            <person name="Moreau H."/>
            <person name="Not F."/>
            <person name="Otillar R."/>
            <person name="Panaud O."/>
            <person name="Pangilinan J."/>
            <person name="Paulsen I."/>
            <person name="Piegu B."/>
            <person name="Poliakov A."/>
            <person name="Robbens S."/>
            <person name="Schmutz J."/>
            <person name="Toulza E."/>
            <person name="Wyss T."/>
            <person name="Zelensky A."/>
            <person name="Zhou K."/>
            <person name="Armbrust E.V."/>
            <person name="Bhattacharya D."/>
            <person name="Goodenough U.W."/>
            <person name="Van de Peer Y."/>
            <person name="Grigoriev I.V."/>
        </authorList>
    </citation>
    <scope>NUCLEOTIDE SEQUENCE [LARGE SCALE GENOMIC DNA]</scope>
    <source>
        <strain evidence="2">RCC299 / NOUM17</strain>
    </source>
</reference>
<dbReference type="KEGG" id="mis:MICPUN_73396"/>
<dbReference type="InParanoid" id="C1E7S4"/>
<dbReference type="InterPro" id="IPR007263">
    <property type="entry name" value="DCC1-like"/>
</dbReference>
<dbReference type="OMA" id="MAIAGQC"/>
<gene>
    <name evidence="1" type="ORF">MICPUN_73396</name>
</gene>
<dbReference type="RefSeq" id="XP_002503125.1">
    <property type="nucleotide sequence ID" value="XM_002503079.1"/>
</dbReference>
<sequence>PRASSAGDASPSVDYFATDKRPVILFDGVCNLCNGGVNFALDMDPPGKLRFAALQSTAGRALLRRAGRDPDDISSIVLVEEDAAFVKSDAVLRIATYFSANPLFPFAGTLGPVVPTFIRDAFYDAIADNRYDLLGMKDECRL</sequence>